<feature type="region of interest" description="Disordered" evidence="5">
    <location>
        <begin position="756"/>
        <end position="781"/>
    </location>
</feature>
<feature type="transmembrane region" description="Helical" evidence="6">
    <location>
        <begin position="1069"/>
        <end position="1092"/>
    </location>
</feature>
<reference evidence="9" key="1">
    <citation type="submission" date="2010-07" db="EMBL/GenBank/DDBJ databases">
        <title>The genome sequence of Gaeumannomyces graminis var. tritici strain R3-111a-1.</title>
        <authorList>
            <consortium name="The Broad Institute Genome Sequencing Platform"/>
            <person name="Ma L.-J."/>
            <person name="Dead R."/>
            <person name="Young S."/>
            <person name="Zeng Q."/>
            <person name="Koehrsen M."/>
            <person name="Alvarado L."/>
            <person name="Berlin A."/>
            <person name="Chapman S.B."/>
            <person name="Chen Z."/>
            <person name="Freedman E."/>
            <person name="Gellesch M."/>
            <person name="Goldberg J."/>
            <person name="Griggs A."/>
            <person name="Gujja S."/>
            <person name="Heilman E.R."/>
            <person name="Heiman D."/>
            <person name="Hepburn T."/>
            <person name="Howarth C."/>
            <person name="Jen D."/>
            <person name="Larson L."/>
            <person name="Mehta T."/>
            <person name="Neiman D."/>
            <person name="Pearson M."/>
            <person name="Roberts A."/>
            <person name="Saif S."/>
            <person name="Shea T."/>
            <person name="Shenoy N."/>
            <person name="Sisk P."/>
            <person name="Stolte C."/>
            <person name="Sykes S."/>
            <person name="Walk T."/>
            <person name="White J."/>
            <person name="Yandava C."/>
            <person name="Haas B."/>
            <person name="Nusbaum C."/>
            <person name="Birren B."/>
        </authorList>
    </citation>
    <scope>NUCLEOTIDE SEQUENCE [LARGE SCALE GENOMIC DNA]</scope>
    <source>
        <strain evidence="9">R3-111a-1</strain>
    </source>
</reference>
<dbReference type="STRING" id="644352.J3NSJ8"/>
<feature type="transmembrane region" description="Helical" evidence="6">
    <location>
        <begin position="121"/>
        <end position="144"/>
    </location>
</feature>
<reference evidence="7" key="3">
    <citation type="submission" date="2010-09" db="EMBL/GenBank/DDBJ databases">
        <title>Annotation of Gaeumannomyces graminis var. tritici R3-111a-1.</title>
        <authorList>
            <consortium name="The Broad Institute Genome Sequencing Platform"/>
            <person name="Ma L.-J."/>
            <person name="Dead R."/>
            <person name="Young S.K."/>
            <person name="Zeng Q."/>
            <person name="Gargeya S."/>
            <person name="Fitzgerald M."/>
            <person name="Haas B."/>
            <person name="Abouelleil A."/>
            <person name="Alvarado L."/>
            <person name="Arachchi H.M."/>
            <person name="Berlin A."/>
            <person name="Brown A."/>
            <person name="Chapman S.B."/>
            <person name="Chen Z."/>
            <person name="Dunbar C."/>
            <person name="Freedman E."/>
            <person name="Gearin G."/>
            <person name="Gellesch M."/>
            <person name="Goldberg J."/>
            <person name="Griggs A."/>
            <person name="Gujja S."/>
            <person name="Heiman D."/>
            <person name="Howarth C."/>
            <person name="Larson L."/>
            <person name="Lui A."/>
            <person name="MacDonald P.J.P."/>
            <person name="Mehta T."/>
            <person name="Montmayeur A."/>
            <person name="Murphy C."/>
            <person name="Neiman D."/>
            <person name="Pearson M."/>
            <person name="Priest M."/>
            <person name="Roberts A."/>
            <person name="Saif S."/>
            <person name="Shea T."/>
            <person name="Shenoy N."/>
            <person name="Sisk P."/>
            <person name="Stolte C."/>
            <person name="Sykes S."/>
            <person name="Yandava C."/>
            <person name="Wortman J."/>
            <person name="Nusbaum C."/>
            <person name="Birren B."/>
        </authorList>
    </citation>
    <scope>NUCLEOTIDE SEQUENCE</scope>
    <source>
        <strain evidence="7">R3-111a-1</strain>
    </source>
</reference>
<feature type="transmembrane region" description="Helical" evidence="6">
    <location>
        <begin position="1002"/>
        <end position="1028"/>
    </location>
</feature>
<feature type="transmembrane region" description="Helical" evidence="6">
    <location>
        <begin position="1040"/>
        <end position="1063"/>
    </location>
</feature>
<feature type="region of interest" description="Disordered" evidence="5">
    <location>
        <begin position="627"/>
        <end position="653"/>
    </location>
</feature>
<dbReference type="Proteomes" id="UP000006039">
    <property type="component" value="Unassembled WGS sequence"/>
</dbReference>
<keyword evidence="2 6" id="KW-0812">Transmembrane</keyword>
<accession>J3NSJ8</accession>
<dbReference type="OrthoDB" id="5215911at2759"/>
<dbReference type="InterPro" id="IPR036259">
    <property type="entry name" value="MFS_trans_sf"/>
</dbReference>
<evidence type="ECO:0000256" key="3">
    <source>
        <dbReference type="ARBA" id="ARBA00022989"/>
    </source>
</evidence>
<dbReference type="InterPro" id="IPR011701">
    <property type="entry name" value="MFS"/>
</dbReference>
<dbReference type="EMBL" id="GL385396">
    <property type="protein sequence ID" value="EJT79161.1"/>
    <property type="molecule type" value="Genomic_DNA"/>
</dbReference>
<evidence type="ECO:0000313" key="7">
    <source>
        <dbReference type="EMBL" id="EJT79161.1"/>
    </source>
</evidence>
<feature type="transmembrane region" description="Helical" evidence="6">
    <location>
        <begin position="188"/>
        <end position="209"/>
    </location>
</feature>
<feature type="transmembrane region" description="Helical" evidence="6">
    <location>
        <begin position="975"/>
        <end position="996"/>
    </location>
</feature>
<dbReference type="GO" id="GO:0005886">
    <property type="term" value="C:plasma membrane"/>
    <property type="evidence" value="ECO:0007669"/>
    <property type="project" value="TreeGrafter"/>
</dbReference>
<dbReference type="EnsemblFungi" id="EJT79161">
    <property type="protein sequence ID" value="EJT79161"/>
    <property type="gene ID" value="GGTG_04249"/>
</dbReference>
<feature type="transmembrane region" description="Helical" evidence="6">
    <location>
        <begin position="247"/>
        <end position="270"/>
    </location>
</feature>
<name>J3NSJ8_GAET3</name>
<dbReference type="eggNOG" id="KOG0255">
    <property type="taxonomic scope" value="Eukaryota"/>
</dbReference>
<dbReference type="RefSeq" id="XP_009220306.1">
    <property type="nucleotide sequence ID" value="XM_009222042.1"/>
</dbReference>
<gene>
    <name evidence="8" type="primary">20344707</name>
    <name evidence="7" type="ORF">GGTG_04249</name>
</gene>
<feature type="transmembrane region" description="Helical" evidence="6">
    <location>
        <begin position="164"/>
        <end position="183"/>
    </location>
</feature>
<dbReference type="PANTHER" id="PTHR23502">
    <property type="entry name" value="MAJOR FACILITATOR SUPERFAMILY"/>
    <property type="match status" value="1"/>
</dbReference>
<reference evidence="8" key="4">
    <citation type="journal article" date="2015" name="G3 (Bethesda)">
        <title>Genome sequences of three phytopathogenic species of the Magnaporthaceae family of fungi.</title>
        <authorList>
            <person name="Okagaki L.H."/>
            <person name="Nunes C.C."/>
            <person name="Sailsbery J."/>
            <person name="Clay B."/>
            <person name="Brown D."/>
            <person name="John T."/>
            <person name="Oh Y."/>
            <person name="Young N."/>
            <person name="Fitzgerald M."/>
            <person name="Haas B.J."/>
            <person name="Zeng Q."/>
            <person name="Young S."/>
            <person name="Adiconis X."/>
            <person name="Fan L."/>
            <person name="Levin J.Z."/>
            <person name="Mitchell T.K."/>
            <person name="Okubara P.A."/>
            <person name="Farman M.L."/>
            <person name="Kohn L.M."/>
            <person name="Birren B."/>
            <person name="Ma L.-J."/>
            <person name="Dean R.A."/>
        </authorList>
    </citation>
    <scope>NUCLEOTIDE SEQUENCE</scope>
    <source>
        <strain evidence="8">R3-111a-1</strain>
    </source>
</reference>
<feature type="compositionally biased region" description="Low complexity" evidence="5">
    <location>
        <begin position="542"/>
        <end position="551"/>
    </location>
</feature>
<dbReference type="FunFam" id="1.20.1250.20:FF:000396">
    <property type="entry name" value="MFS general substrate transporter"/>
    <property type="match status" value="1"/>
</dbReference>
<feature type="compositionally biased region" description="Low complexity" evidence="5">
    <location>
        <begin position="386"/>
        <end position="398"/>
    </location>
</feature>
<protein>
    <recommendedName>
        <fullName evidence="10">Major facilitator superfamily (MFS) profile domain-containing protein</fullName>
    </recommendedName>
</protein>
<evidence type="ECO:0000256" key="4">
    <source>
        <dbReference type="ARBA" id="ARBA00023136"/>
    </source>
</evidence>
<organism evidence="7">
    <name type="scientific">Gaeumannomyces tritici (strain R3-111a-1)</name>
    <name type="common">Wheat and barley take-all root rot fungus</name>
    <name type="synonym">Gaeumannomyces graminis var. tritici</name>
    <dbReference type="NCBI Taxonomy" id="644352"/>
    <lineage>
        <taxon>Eukaryota</taxon>
        <taxon>Fungi</taxon>
        <taxon>Dikarya</taxon>
        <taxon>Ascomycota</taxon>
        <taxon>Pezizomycotina</taxon>
        <taxon>Sordariomycetes</taxon>
        <taxon>Sordariomycetidae</taxon>
        <taxon>Magnaporthales</taxon>
        <taxon>Magnaporthaceae</taxon>
        <taxon>Gaeumannomyces</taxon>
    </lineage>
</organism>
<feature type="transmembrane region" description="Helical" evidence="6">
    <location>
        <begin position="276"/>
        <end position="296"/>
    </location>
</feature>
<evidence type="ECO:0000256" key="1">
    <source>
        <dbReference type="ARBA" id="ARBA00004141"/>
    </source>
</evidence>
<feature type="compositionally biased region" description="Polar residues" evidence="5">
    <location>
        <begin position="65"/>
        <end position="74"/>
    </location>
</feature>
<feature type="transmembrane region" description="Helical" evidence="6">
    <location>
        <begin position="894"/>
        <end position="921"/>
    </location>
</feature>
<feature type="compositionally biased region" description="Low complexity" evidence="5">
    <location>
        <begin position="634"/>
        <end position="653"/>
    </location>
</feature>
<proteinExistence type="predicted"/>
<dbReference type="HOGENOM" id="CLU_008455_13_0_1"/>
<feature type="transmembrane region" description="Helical" evidence="6">
    <location>
        <begin position="221"/>
        <end position="240"/>
    </location>
</feature>
<feature type="region of interest" description="Disordered" evidence="5">
    <location>
        <begin position="329"/>
        <end position="359"/>
    </location>
</feature>
<dbReference type="GeneID" id="20344707"/>
<evidence type="ECO:0008006" key="10">
    <source>
        <dbReference type="Google" id="ProtNLM"/>
    </source>
</evidence>
<evidence type="ECO:0000313" key="8">
    <source>
        <dbReference type="EnsemblFungi" id="EJT79161"/>
    </source>
</evidence>
<evidence type="ECO:0000256" key="5">
    <source>
        <dbReference type="SAM" id="MobiDB-lite"/>
    </source>
</evidence>
<reference evidence="8" key="5">
    <citation type="submission" date="2018-04" db="UniProtKB">
        <authorList>
            <consortium name="EnsemblFungi"/>
        </authorList>
    </citation>
    <scope>IDENTIFICATION</scope>
    <source>
        <strain evidence="8">R3-111a-1</strain>
    </source>
</reference>
<feature type="region of interest" description="Disordered" evidence="5">
    <location>
        <begin position="526"/>
        <end position="552"/>
    </location>
</feature>
<feature type="compositionally biased region" description="Low complexity" evidence="5">
    <location>
        <begin position="329"/>
        <end position="350"/>
    </location>
</feature>
<dbReference type="GO" id="GO:0022857">
    <property type="term" value="F:transmembrane transporter activity"/>
    <property type="evidence" value="ECO:0007669"/>
    <property type="project" value="InterPro"/>
</dbReference>
<evidence type="ECO:0000256" key="2">
    <source>
        <dbReference type="ARBA" id="ARBA00022692"/>
    </source>
</evidence>
<dbReference type="PANTHER" id="PTHR23502:SF4">
    <property type="entry name" value="MAJOR FACILITATOR SUPERFAMILY (MFS) PROFILE DOMAIN-CONTAINING PROTEIN-RELATED"/>
    <property type="match status" value="1"/>
</dbReference>
<sequence>MPPSADTPPRWTLGILNDRETVDVPGKHALKPEAAVTGPNISDRLGSVRLLARDHDQPLGLSSIPRRNSASTLPTGIPWGFADPPPENGPKRTRDGLMILDPQPEESVNDPLNWPSWRRNLALLSVGLYCMVGGGLTPLLAAGFPAIARDYHVEVADVSLTTGMFMLGLGVGSVIASPTAILFGKRTVYLGSAAAVIVCSIWCALAPNFTSLVVARVFQGIAVSPVECLPGATIGEIFFLHEKAFRIGIYTLLLLSGKNIIPLISAAIMQSLSWRWVFWVITMVLVFCGALLFLFVPESFWDRNRASKQEGPSWPVTLAHRLSSVVSGRSSASLAPRPSSTTPGSTSGIPPMTPRELEDVPTPLFLDKRDKRAHFVDSPHYPGDPTSSAASETAVATAEDSRRDSFMSGSTIALPPQVHRIHSAQPVGEDTSLIPLSGKRRCSSHTSLRSRAHSHDHGYFMILDGRNSRVVHVRGMSIDHTSGPNTVGGFPVIPPGPAVRQSLEDACRSIGDNPNTNYSIWQMMPGWTPTTPPDELPDECDSSSSGGSKSGYKTAVADMSRASSYGGNQGAQSSGYNTAVANQSRSSSYGGNQDVLPSGYRTAVGGHSRSPSWTITPEMKAFCDQIDGQHSPLQDGHQPHQNGQQQDGEQSQQLDIAAQSEDGYVMVWKMEPKASDHESQDVDAGDGYTVVWESKKDDTEEPQLGAGDAEGATNEKQSAHPQPLHQGQEAGSEPGHGIDQDPEYEIIWQSDAALTAEAEKQQQAPGVDHAGGSGYSASSRSTPTLAAAPCVEKQSQALGMSLPATSVGSVGSVGSMKTFKTAPEEWSRRPSSVVAVYDMPGLTSSPRRASYTTALRRMPARTFTQHLRPYHGRLSRDSWLHAALRPLVLFSYPAVLWAALVYSCSMGWLVVLSQSVAVIFIQGSYHFNELQTGLTYISPLIGGILGTAVAGWISDVIVKAMSRRNGGIYEPEFRLIMALPVLVTTALGLAGFGWSAEAGRHWAVPTFFFGLVSFGCSLGSTTAITFVVDSHRQYSGEALVALNFCKNVLHGMVFSLFFTRWLVAAGGRAVFVCLAAVHVAVLLTTVPMYVFGKRARMWTVRKNYVERFWGRPGR</sequence>
<feature type="region of interest" description="Disordered" evidence="5">
    <location>
        <begin position="59"/>
        <end position="93"/>
    </location>
</feature>
<feature type="transmembrane region" description="Helical" evidence="6">
    <location>
        <begin position="933"/>
        <end position="954"/>
    </location>
</feature>
<keyword evidence="3 6" id="KW-1133">Transmembrane helix</keyword>
<dbReference type="Pfam" id="PF07690">
    <property type="entry name" value="MFS_1"/>
    <property type="match status" value="2"/>
</dbReference>
<dbReference type="Gene3D" id="1.20.1250.20">
    <property type="entry name" value="MFS general substrate transporter like domains"/>
    <property type="match status" value="1"/>
</dbReference>
<keyword evidence="9" id="KW-1185">Reference proteome</keyword>
<dbReference type="SUPFAM" id="SSF103473">
    <property type="entry name" value="MFS general substrate transporter"/>
    <property type="match status" value="2"/>
</dbReference>
<comment type="subcellular location">
    <subcellularLocation>
        <location evidence="1">Membrane</location>
        <topology evidence="1">Multi-pass membrane protein</topology>
    </subcellularLocation>
</comment>
<keyword evidence="4 6" id="KW-0472">Membrane</keyword>
<evidence type="ECO:0000256" key="6">
    <source>
        <dbReference type="SAM" id="Phobius"/>
    </source>
</evidence>
<reference evidence="7" key="2">
    <citation type="submission" date="2010-07" db="EMBL/GenBank/DDBJ databases">
        <authorList>
            <consortium name="The Broad Institute Genome Sequencing Platform"/>
            <consortium name="Broad Institute Genome Sequencing Center for Infectious Disease"/>
            <person name="Ma L.-J."/>
            <person name="Dead R."/>
            <person name="Young S."/>
            <person name="Zeng Q."/>
            <person name="Koehrsen M."/>
            <person name="Alvarado L."/>
            <person name="Berlin A."/>
            <person name="Chapman S.B."/>
            <person name="Chen Z."/>
            <person name="Freedman E."/>
            <person name="Gellesch M."/>
            <person name="Goldberg J."/>
            <person name="Griggs A."/>
            <person name="Gujja S."/>
            <person name="Heilman E.R."/>
            <person name="Heiman D."/>
            <person name="Hepburn T."/>
            <person name="Howarth C."/>
            <person name="Jen D."/>
            <person name="Larson L."/>
            <person name="Mehta T."/>
            <person name="Neiman D."/>
            <person name="Pearson M."/>
            <person name="Roberts A."/>
            <person name="Saif S."/>
            <person name="Shea T."/>
            <person name="Shenoy N."/>
            <person name="Sisk P."/>
            <person name="Stolte C."/>
            <person name="Sykes S."/>
            <person name="Walk T."/>
            <person name="White J."/>
            <person name="Yandava C."/>
            <person name="Haas B."/>
            <person name="Nusbaum C."/>
            <person name="Birren B."/>
        </authorList>
    </citation>
    <scope>NUCLEOTIDE SEQUENCE</scope>
    <source>
        <strain evidence="7">R3-111a-1</strain>
    </source>
</reference>
<dbReference type="Gene3D" id="1.20.1720.10">
    <property type="entry name" value="Multidrug resistance protein D"/>
    <property type="match status" value="1"/>
</dbReference>
<dbReference type="VEuPathDB" id="FungiDB:GGTG_04249"/>
<feature type="region of interest" description="Disordered" evidence="5">
    <location>
        <begin position="694"/>
        <end position="740"/>
    </location>
</feature>
<dbReference type="AlphaFoldDB" id="J3NSJ8"/>
<feature type="region of interest" description="Disordered" evidence="5">
    <location>
        <begin position="376"/>
        <end position="410"/>
    </location>
</feature>
<evidence type="ECO:0000313" key="9">
    <source>
        <dbReference type="Proteomes" id="UP000006039"/>
    </source>
</evidence>